<reference evidence="1 2" key="1">
    <citation type="journal article" date="2010" name="J. Bacteriol.">
        <title>Genome sequence of Fulvimarina pelagi HTCC2506T, a Mn(II)-oxidizing alphaproteobacterium possessing an aerobic anoxygenic photosynthetic gene cluster and Xanthorhodopsin.</title>
        <authorList>
            <person name="Kang I."/>
            <person name="Oh H.M."/>
            <person name="Lim S.I."/>
            <person name="Ferriera S."/>
            <person name="Giovannoni S.J."/>
            <person name="Cho J.C."/>
        </authorList>
    </citation>
    <scope>NUCLEOTIDE SEQUENCE [LARGE SCALE GENOMIC DNA]</scope>
    <source>
        <strain evidence="1 2">HTCC2506</strain>
    </source>
</reference>
<comment type="caution">
    <text evidence="1">The sequence shown here is derived from an EMBL/GenBank/DDBJ whole genome shotgun (WGS) entry which is preliminary data.</text>
</comment>
<dbReference type="Proteomes" id="UP000004310">
    <property type="component" value="Unassembled WGS sequence"/>
</dbReference>
<gene>
    <name evidence="1" type="ORF">FP2506_18479</name>
</gene>
<dbReference type="EMBL" id="AATP01000005">
    <property type="protein sequence ID" value="EAU40902.1"/>
    <property type="molecule type" value="Genomic_DNA"/>
</dbReference>
<evidence type="ECO:0000313" key="2">
    <source>
        <dbReference type="Proteomes" id="UP000004310"/>
    </source>
</evidence>
<keyword evidence="2" id="KW-1185">Reference proteome</keyword>
<evidence type="ECO:0000313" key="1">
    <source>
        <dbReference type="EMBL" id="EAU40902.1"/>
    </source>
</evidence>
<dbReference type="AlphaFoldDB" id="Q0G0T7"/>
<accession>Q0G0T7</accession>
<protein>
    <submittedName>
        <fullName evidence="1">Uncharacterized protein</fullName>
    </submittedName>
</protein>
<dbReference type="HOGENOM" id="CLU_2117467_0_0_5"/>
<name>Q0G0T7_9HYPH</name>
<proteinExistence type="predicted"/>
<sequence>MIAIGHSRCTHDFSAVPSASSLTVIVDHSFSEVTFCCRVHLAARRPIDVSLESYVGTTAIGSLTFAMDRSYKRPTSGRRYVRGFVARSEPPIRTGSRDYSTRRARMFRNCGKNP</sequence>
<organism evidence="1 2">
    <name type="scientific">Fulvimarina pelagi HTCC2506</name>
    <dbReference type="NCBI Taxonomy" id="314231"/>
    <lineage>
        <taxon>Bacteria</taxon>
        <taxon>Pseudomonadati</taxon>
        <taxon>Pseudomonadota</taxon>
        <taxon>Alphaproteobacteria</taxon>
        <taxon>Hyphomicrobiales</taxon>
        <taxon>Aurantimonadaceae</taxon>
        <taxon>Fulvimarina</taxon>
    </lineage>
</organism>